<name>A0A0S4PY94_9HELI</name>
<dbReference type="KEGG" id="hty:BN2458_PEG2105"/>
<sequence>MAFEGDSQKPHISVEIHKLTRNNRFCQAMNLAINPVGCYPAN</sequence>
<evidence type="ECO:0000313" key="2">
    <source>
        <dbReference type="Proteomes" id="UP000064525"/>
    </source>
</evidence>
<gene>
    <name evidence="1" type="ORF">BN2458_PEG2105</name>
</gene>
<dbReference type="Proteomes" id="UP000064525">
    <property type="component" value="Chromosome I"/>
</dbReference>
<proteinExistence type="predicted"/>
<dbReference type="AlphaFoldDB" id="A0A0S4PY94"/>
<dbReference type="EMBL" id="LN907858">
    <property type="protein sequence ID" value="CUU40988.1"/>
    <property type="molecule type" value="Genomic_DNA"/>
</dbReference>
<protein>
    <submittedName>
        <fullName evidence="1">Uncharacterized protein</fullName>
    </submittedName>
</protein>
<organism evidence="1 2">
    <name type="scientific">Helicobacter typhlonius</name>
    <dbReference type="NCBI Taxonomy" id="76936"/>
    <lineage>
        <taxon>Bacteria</taxon>
        <taxon>Pseudomonadati</taxon>
        <taxon>Campylobacterota</taxon>
        <taxon>Epsilonproteobacteria</taxon>
        <taxon>Campylobacterales</taxon>
        <taxon>Helicobacteraceae</taxon>
        <taxon>Helicobacter</taxon>
    </lineage>
</organism>
<accession>A0A0S4PY94</accession>
<reference evidence="2" key="1">
    <citation type="submission" date="2015-11" db="EMBL/GenBank/DDBJ databases">
        <authorList>
            <person name="Anvar S.Y."/>
        </authorList>
    </citation>
    <scope>NUCLEOTIDE SEQUENCE [LARGE SCALE GENOMIC DNA]</scope>
</reference>
<evidence type="ECO:0000313" key="1">
    <source>
        <dbReference type="EMBL" id="CUU40988.1"/>
    </source>
</evidence>